<feature type="domain" description="Cytochrome c" evidence="6">
    <location>
        <begin position="687"/>
        <end position="824"/>
    </location>
</feature>
<dbReference type="InterPro" id="IPR055557">
    <property type="entry name" value="DUF7133"/>
</dbReference>
<dbReference type="PANTHER" id="PTHR33546">
    <property type="entry name" value="LARGE, MULTIFUNCTIONAL SECRETED PROTEIN-RELATED"/>
    <property type="match status" value="1"/>
</dbReference>
<dbReference type="InterPro" id="IPR011041">
    <property type="entry name" value="Quinoprot_gluc/sorb_DH_b-prop"/>
</dbReference>
<dbReference type="GO" id="GO:0009055">
    <property type="term" value="F:electron transfer activity"/>
    <property type="evidence" value="ECO:0007669"/>
    <property type="project" value="InterPro"/>
</dbReference>
<dbReference type="PROSITE" id="PS51007">
    <property type="entry name" value="CYTC"/>
    <property type="match status" value="1"/>
</dbReference>
<evidence type="ECO:0000256" key="1">
    <source>
        <dbReference type="ARBA" id="ARBA00022617"/>
    </source>
</evidence>
<keyword evidence="5" id="KW-0732">Signal</keyword>
<evidence type="ECO:0000313" key="8">
    <source>
        <dbReference type="Proteomes" id="UP000319143"/>
    </source>
</evidence>
<dbReference type="RefSeq" id="WP_146524640.1">
    <property type="nucleotide sequence ID" value="NZ_SJPV01000001.1"/>
</dbReference>
<evidence type="ECO:0000256" key="3">
    <source>
        <dbReference type="ARBA" id="ARBA00023004"/>
    </source>
</evidence>
<evidence type="ECO:0000259" key="6">
    <source>
        <dbReference type="PROSITE" id="PS51007"/>
    </source>
</evidence>
<keyword evidence="1 4" id="KW-0349">Heme</keyword>
<dbReference type="NCBIfam" id="TIGR02604">
    <property type="entry name" value="Piru_Ver_Nterm"/>
    <property type="match status" value="1"/>
</dbReference>
<dbReference type="Gene3D" id="2.120.10.30">
    <property type="entry name" value="TolB, C-terminal domain"/>
    <property type="match status" value="1"/>
</dbReference>
<dbReference type="Pfam" id="PF23500">
    <property type="entry name" value="DUF7133"/>
    <property type="match status" value="1"/>
</dbReference>
<dbReference type="Gene3D" id="1.10.760.10">
    <property type="entry name" value="Cytochrome c-like domain"/>
    <property type="match status" value="1"/>
</dbReference>
<dbReference type="NCBIfam" id="TIGR02603">
    <property type="entry name" value="CxxCH_TIGR02603"/>
    <property type="match status" value="1"/>
</dbReference>
<feature type="signal peptide" evidence="5">
    <location>
        <begin position="1"/>
        <end position="20"/>
    </location>
</feature>
<dbReference type="InterPro" id="IPR013428">
    <property type="entry name" value="Membrane-bound_put_N"/>
</dbReference>
<dbReference type="SUPFAM" id="SSF50952">
    <property type="entry name" value="Soluble quinoprotein glucose dehydrogenase"/>
    <property type="match status" value="1"/>
</dbReference>
<dbReference type="InterPro" id="IPR011042">
    <property type="entry name" value="6-blade_b-propeller_TolB-like"/>
</dbReference>
<dbReference type="SUPFAM" id="SSF46626">
    <property type="entry name" value="Cytochrome c"/>
    <property type="match status" value="1"/>
</dbReference>
<protein>
    <submittedName>
        <fullName evidence="7">Cytochrome c</fullName>
    </submittedName>
</protein>
<sequence length="825" mass="91305" precursor="true">MKSCVLLTLLVFTPTAILFAVEPPRVLDADWQIELVAAEPDLVTPVGLCFDGSGRLLVIESNTHFPPDDYDGPKTDRVFVFDDTKGDGFLDRQRLFYEGGIATMDITPLDDNWIALSTRREVVRIRDTNGDDVADEREVLLTLETDADYPHNGLNAVTVGPDRRLYVGQGENFGEPYSLVAADGSTQVGSGEGGNVFSISFDGSDLQRVATGFWNPFGLWFDKQDRLWAVGNDPDAMPPCRLLHVIPCADYGFQFRFGRAGTHPLQSWNGELPGTLGRVAGTGEAPCAVVGYGEHLWVTAWGDNRIERYKLEESGASWQSRTEVVVQGDARFRPVDMAVAADGSIYITDWVDRSYPVHGQGRLWRMSRRQNAPPILATLPERTAAESESLRLMNDPSLRSRDRVEALRSRDPFLRQAAMAGLVRTGQLKDVDGKMATRPLQRVGLMTAWRWESLSDPNRISTAGRNEWIEWGLSDPSAQVTLAAVRWATECQCREMLPKIRSLLDREDLSPSLFNAVIASIAFLETGSAASGKRDPAIEKTLIEFASEQDRPASLRALAIQKLASESDVPSDAELGRWLRGENDRDFSREVVRLLAERAKPTSLAELATIAMDSSLDEQTRADALASLSKNAGTYSSVFNQLVLPKQSELLRTEAKRVLKHSWQYDADKRPPNKQVAEWLAALGNGGDPDAGRRVFYRSACASCHAHSGRGATTGPDLTTLSGRMTRRRILESILEPSREVAPLYVPWRVLTVDGHVLTGLKLGESGVRKRLRFQGADGITFEVPLDEIEQQDPITQSIMPAGLEELMSIAELRDLLAFLESRPE</sequence>
<feature type="chain" id="PRO_5023113388" evidence="5">
    <location>
        <begin position="21"/>
        <end position="825"/>
    </location>
</feature>
<keyword evidence="3 4" id="KW-0408">Iron</keyword>
<organism evidence="7 8">
    <name type="scientific">Novipirellula artificiosorum</name>
    <dbReference type="NCBI Taxonomy" id="2528016"/>
    <lineage>
        <taxon>Bacteria</taxon>
        <taxon>Pseudomonadati</taxon>
        <taxon>Planctomycetota</taxon>
        <taxon>Planctomycetia</taxon>
        <taxon>Pirellulales</taxon>
        <taxon>Pirellulaceae</taxon>
        <taxon>Novipirellula</taxon>
    </lineage>
</organism>
<dbReference type="InterPro" id="IPR009056">
    <property type="entry name" value="Cyt_c-like_dom"/>
</dbReference>
<dbReference type="PANTHER" id="PTHR33546:SF1">
    <property type="entry name" value="LARGE, MULTIFUNCTIONAL SECRETED PROTEIN"/>
    <property type="match status" value="1"/>
</dbReference>
<evidence type="ECO:0000256" key="4">
    <source>
        <dbReference type="PROSITE-ProRule" id="PRU00433"/>
    </source>
</evidence>
<dbReference type="Pfam" id="PF00034">
    <property type="entry name" value="Cytochrom_C"/>
    <property type="match status" value="1"/>
</dbReference>
<evidence type="ECO:0000256" key="2">
    <source>
        <dbReference type="ARBA" id="ARBA00022723"/>
    </source>
</evidence>
<gene>
    <name evidence="7" type="ORF">Poly41_09190</name>
</gene>
<evidence type="ECO:0000256" key="5">
    <source>
        <dbReference type="SAM" id="SignalP"/>
    </source>
</evidence>
<dbReference type="AlphaFoldDB" id="A0A5C6E4W3"/>
<dbReference type="InterPro" id="IPR036909">
    <property type="entry name" value="Cyt_c-like_dom_sf"/>
</dbReference>
<comment type="caution">
    <text evidence="7">The sequence shown here is derived from an EMBL/GenBank/DDBJ whole genome shotgun (WGS) entry which is preliminary data.</text>
</comment>
<accession>A0A5C6E4W3</accession>
<proteinExistence type="predicted"/>
<reference evidence="7 8" key="1">
    <citation type="submission" date="2019-02" db="EMBL/GenBank/DDBJ databases">
        <title>Deep-cultivation of Planctomycetes and their phenomic and genomic characterization uncovers novel biology.</title>
        <authorList>
            <person name="Wiegand S."/>
            <person name="Jogler M."/>
            <person name="Boedeker C."/>
            <person name="Pinto D."/>
            <person name="Vollmers J."/>
            <person name="Rivas-Marin E."/>
            <person name="Kohn T."/>
            <person name="Peeters S.H."/>
            <person name="Heuer A."/>
            <person name="Rast P."/>
            <person name="Oberbeckmann S."/>
            <person name="Bunk B."/>
            <person name="Jeske O."/>
            <person name="Meyerdierks A."/>
            <person name="Storesund J.E."/>
            <person name="Kallscheuer N."/>
            <person name="Luecker S."/>
            <person name="Lage O.M."/>
            <person name="Pohl T."/>
            <person name="Merkel B.J."/>
            <person name="Hornburger P."/>
            <person name="Mueller R.-W."/>
            <person name="Bruemmer F."/>
            <person name="Labrenz M."/>
            <person name="Spormann A.M."/>
            <person name="Op Den Camp H."/>
            <person name="Overmann J."/>
            <person name="Amann R."/>
            <person name="Jetten M.S.M."/>
            <person name="Mascher T."/>
            <person name="Medema M.H."/>
            <person name="Devos D.P."/>
            <person name="Kaster A.-K."/>
            <person name="Ovreas L."/>
            <person name="Rohde M."/>
            <person name="Galperin M.Y."/>
            <person name="Jogler C."/>
        </authorList>
    </citation>
    <scope>NUCLEOTIDE SEQUENCE [LARGE SCALE GENOMIC DNA]</scope>
    <source>
        <strain evidence="7 8">Poly41</strain>
    </source>
</reference>
<name>A0A5C6E4W3_9BACT</name>
<keyword evidence="8" id="KW-1185">Reference proteome</keyword>
<dbReference type="Proteomes" id="UP000319143">
    <property type="component" value="Unassembled WGS sequence"/>
</dbReference>
<dbReference type="OrthoDB" id="232040at2"/>
<dbReference type="GO" id="GO:0046872">
    <property type="term" value="F:metal ion binding"/>
    <property type="evidence" value="ECO:0007669"/>
    <property type="project" value="UniProtKB-KW"/>
</dbReference>
<dbReference type="InterPro" id="IPR013427">
    <property type="entry name" value="Haem-bd_dom_put"/>
</dbReference>
<dbReference type="EMBL" id="SJPV01000001">
    <property type="protein sequence ID" value="TWU42621.1"/>
    <property type="molecule type" value="Genomic_DNA"/>
</dbReference>
<evidence type="ECO:0000313" key="7">
    <source>
        <dbReference type="EMBL" id="TWU42621.1"/>
    </source>
</evidence>
<dbReference type="GO" id="GO:0020037">
    <property type="term" value="F:heme binding"/>
    <property type="evidence" value="ECO:0007669"/>
    <property type="project" value="InterPro"/>
</dbReference>
<keyword evidence="2 4" id="KW-0479">Metal-binding</keyword>